<evidence type="ECO:0000256" key="1">
    <source>
        <dbReference type="ARBA" id="ARBA00006723"/>
    </source>
</evidence>
<dbReference type="InterPro" id="IPR014347">
    <property type="entry name" value="Tautomerase/MIF_sf"/>
</dbReference>
<name>A0A0C5IY25_9PROT</name>
<evidence type="ECO:0000256" key="2">
    <source>
        <dbReference type="ARBA" id="ARBA00023235"/>
    </source>
</evidence>
<comment type="similarity">
    <text evidence="1">Belongs to the 4-oxalocrotonate tautomerase family.</text>
</comment>
<dbReference type="HOGENOM" id="CLU_151982_0_0_4"/>
<evidence type="ECO:0000313" key="4">
    <source>
        <dbReference type="EMBL" id="AJP47597.1"/>
    </source>
</evidence>
<proteinExistence type="inferred from homology"/>
<evidence type="ECO:0000259" key="3">
    <source>
        <dbReference type="Pfam" id="PF01361"/>
    </source>
</evidence>
<dbReference type="EMBL" id="CP010554">
    <property type="protein sequence ID" value="AJP47597.1"/>
    <property type="molecule type" value="Genomic_DNA"/>
</dbReference>
<dbReference type="AlphaFoldDB" id="A0A0C5IY25"/>
<dbReference type="KEGG" id="rbu:PG1C_02180"/>
<keyword evidence="2" id="KW-0413">Isomerase</keyword>
<gene>
    <name evidence="4" type="ORF">PG1C_02180</name>
</gene>
<dbReference type="RefSeq" id="WP_202635815.1">
    <property type="nucleotide sequence ID" value="NZ_CP010554.1"/>
</dbReference>
<feature type="domain" description="4-oxalocrotonate tautomerase-like" evidence="3">
    <location>
        <begin position="73"/>
        <end position="126"/>
    </location>
</feature>
<feature type="domain" description="4-oxalocrotonate tautomerase-like" evidence="3">
    <location>
        <begin position="2"/>
        <end position="57"/>
    </location>
</feature>
<dbReference type="PANTHER" id="PTHR35530">
    <property type="entry name" value="TAUTOMERASE-RELATED"/>
    <property type="match status" value="1"/>
</dbReference>
<evidence type="ECO:0000313" key="5">
    <source>
        <dbReference type="Proteomes" id="UP000061603"/>
    </source>
</evidence>
<keyword evidence="5" id="KW-1185">Reference proteome</keyword>
<dbReference type="InterPro" id="IPR004370">
    <property type="entry name" value="4-OT-like_dom"/>
</dbReference>
<accession>A0A0C5IY25</accession>
<dbReference type="Proteomes" id="UP000061603">
    <property type="component" value="Chromosome"/>
</dbReference>
<protein>
    <submittedName>
        <fullName evidence="4">4-oxalocrotonate tautomerase</fullName>
    </submittedName>
</protein>
<sequence length="155" mass="17112">MPVAHINVLQGHSKDVLKRVIHDVSMVMAEVLTAPKERLEIWVTEIDPDLWGIAGEPASEVLKTRPRGQVEMPYIEIVIMEGRSLAQHHQLIAAVTDVIEKNLGTERNRIRVHIANCTPDHWGIGGIPAAISRKAEIQARKIEVGGDLTVVKGSQ</sequence>
<organism evidence="4 5">
    <name type="scientific">Rugosibacter aromaticivorans</name>
    <dbReference type="NCBI Taxonomy" id="1565605"/>
    <lineage>
        <taxon>Bacteria</taxon>
        <taxon>Pseudomonadati</taxon>
        <taxon>Pseudomonadota</taxon>
        <taxon>Betaproteobacteria</taxon>
        <taxon>Nitrosomonadales</taxon>
        <taxon>Sterolibacteriaceae</taxon>
        <taxon>Rugosibacter</taxon>
    </lineage>
</organism>
<reference evidence="4 5" key="1">
    <citation type="journal article" date="2015" name="Genome Announc.">
        <title>Complete Genome Sequence of a Novel Bacterium within the Family Rhodocyclaceae That Degrades Polycyclic Aromatic Hydrocarbons.</title>
        <authorList>
            <person name="Singleton D.R."/>
            <person name="Dickey A.N."/>
            <person name="Scholl E.H."/>
            <person name="Wright F.A."/>
            <person name="Aitken M.D."/>
        </authorList>
    </citation>
    <scope>NUCLEOTIDE SEQUENCE [LARGE SCALE GENOMIC DNA]</scope>
    <source>
        <strain evidence="5">PG1-Ca6</strain>
    </source>
</reference>
<dbReference type="SUPFAM" id="SSF55331">
    <property type="entry name" value="Tautomerase/MIF"/>
    <property type="match status" value="1"/>
</dbReference>
<dbReference type="STRING" id="1565605.PG1C_02180"/>
<dbReference type="Gene3D" id="3.30.429.10">
    <property type="entry name" value="Macrophage Migration Inhibitory Factor"/>
    <property type="match status" value="2"/>
</dbReference>
<dbReference type="PANTHER" id="PTHR35530:SF1">
    <property type="entry name" value="2-HYDROXYMUCONATE TAUTOMERASE"/>
    <property type="match status" value="1"/>
</dbReference>
<dbReference type="PATRIC" id="fig|1565605.3.peg.452"/>
<dbReference type="Pfam" id="PF01361">
    <property type="entry name" value="Tautomerase"/>
    <property type="match status" value="2"/>
</dbReference>
<dbReference type="GO" id="GO:0016853">
    <property type="term" value="F:isomerase activity"/>
    <property type="evidence" value="ECO:0007669"/>
    <property type="project" value="UniProtKB-KW"/>
</dbReference>